<dbReference type="EMBL" id="BTGU01000199">
    <property type="protein sequence ID" value="GMN64893.1"/>
    <property type="molecule type" value="Genomic_DNA"/>
</dbReference>
<sequence length="255" mass="29387">MRFYGNSTRSQCHHSWELIRRLKGLFILPWIVLGNFNKIVHLSEKLGGNDRVHSDMRRFGETINDCELRDLGFFGAAMTWNNGQDPPCNIQERLDRCLANLEWKTMFDNSRVFHKDFFGSDHIAIQVVLHFGNYNMDRGDNSVRRFTFEPIWLSKPEYKEVVLNSWWQTVVCGDDSLLAENLDACARLSKAVARRFLATFQGKLLVCRRSMTGDSILTQIGLEAVIVTPKFSTRRPLLGERRIRSKGLRMVSGNG</sequence>
<proteinExistence type="predicted"/>
<name>A0AA88J4H7_FICCA</name>
<reference evidence="1" key="1">
    <citation type="submission" date="2023-07" db="EMBL/GenBank/DDBJ databases">
        <title>draft genome sequence of fig (Ficus carica).</title>
        <authorList>
            <person name="Takahashi T."/>
            <person name="Nishimura K."/>
        </authorList>
    </citation>
    <scope>NUCLEOTIDE SEQUENCE</scope>
</reference>
<dbReference type="PANTHER" id="PTHR33710">
    <property type="entry name" value="BNAC02G09200D PROTEIN"/>
    <property type="match status" value="1"/>
</dbReference>
<evidence type="ECO:0000313" key="2">
    <source>
        <dbReference type="Proteomes" id="UP001187192"/>
    </source>
</evidence>
<evidence type="ECO:0000313" key="1">
    <source>
        <dbReference type="EMBL" id="GMN64893.1"/>
    </source>
</evidence>
<keyword evidence="2" id="KW-1185">Reference proteome</keyword>
<evidence type="ECO:0008006" key="3">
    <source>
        <dbReference type="Google" id="ProtNLM"/>
    </source>
</evidence>
<protein>
    <recommendedName>
        <fullName evidence="3">Endonuclease/exonuclease/phosphatase</fullName>
    </recommendedName>
</protein>
<dbReference type="SUPFAM" id="SSF56219">
    <property type="entry name" value="DNase I-like"/>
    <property type="match status" value="1"/>
</dbReference>
<dbReference type="AlphaFoldDB" id="A0AA88J4H7"/>
<dbReference type="PANTHER" id="PTHR33710:SF71">
    <property type="entry name" value="ENDONUCLEASE_EXONUCLEASE_PHOSPHATASE DOMAIN-CONTAINING PROTEIN"/>
    <property type="match status" value="1"/>
</dbReference>
<dbReference type="InterPro" id="IPR036691">
    <property type="entry name" value="Endo/exonu/phosph_ase_sf"/>
</dbReference>
<dbReference type="Proteomes" id="UP001187192">
    <property type="component" value="Unassembled WGS sequence"/>
</dbReference>
<comment type="caution">
    <text evidence="1">The sequence shown here is derived from an EMBL/GenBank/DDBJ whole genome shotgun (WGS) entry which is preliminary data.</text>
</comment>
<gene>
    <name evidence="1" type="ORF">TIFTF001_033958</name>
</gene>
<dbReference type="Gene3D" id="3.60.10.10">
    <property type="entry name" value="Endonuclease/exonuclease/phosphatase"/>
    <property type="match status" value="1"/>
</dbReference>
<accession>A0AA88J4H7</accession>
<organism evidence="1 2">
    <name type="scientific">Ficus carica</name>
    <name type="common">Common fig</name>
    <dbReference type="NCBI Taxonomy" id="3494"/>
    <lineage>
        <taxon>Eukaryota</taxon>
        <taxon>Viridiplantae</taxon>
        <taxon>Streptophyta</taxon>
        <taxon>Embryophyta</taxon>
        <taxon>Tracheophyta</taxon>
        <taxon>Spermatophyta</taxon>
        <taxon>Magnoliopsida</taxon>
        <taxon>eudicotyledons</taxon>
        <taxon>Gunneridae</taxon>
        <taxon>Pentapetalae</taxon>
        <taxon>rosids</taxon>
        <taxon>fabids</taxon>
        <taxon>Rosales</taxon>
        <taxon>Moraceae</taxon>
        <taxon>Ficeae</taxon>
        <taxon>Ficus</taxon>
    </lineage>
</organism>